<dbReference type="InterPro" id="IPR008278">
    <property type="entry name" value="4-PPantetheinyl_Trfase_dom"/>
</dbReference>
<feature type="region of interest" description="Disordered" evidence="2">
    <location>
        <begin position="186"/>
        <end position="229"/>
    </location>
</feature>
<comment type="caution">
    <text evidence="4">The sequence shown here is derived from an EMBL/GenBank/DDBJ whole genome shotgun (WGS) entry which is preliminary data.</text>
</comment>
<sequence length="229" mass="24303">METTTGADLHLHLVELSAVHTAAAHLPAALPEPERAALHRRYAPGRRRTQAETSRLLAHAVRRRATGRPHLNVSHDSGLLALLQSTGPCGVDVEDAPEGELREVADRYCGDADARLLARPGGARLLWAAKESVAKALGHGLRAGLATIHFTDHPGLTWAEATWRGAPTGLRTRTLDLGGRHLALTAPSAPGTAPGAVRLSRWTPGDGDGRWTLRPSSSTAELPEISTSD</sequence>
<dbReference type="AlphaFoldDB" id="A0A927F5G2"/>
<feature type="compositionally biased region" description="Polar residues" evidence="2">
    <location>
        <begin position="214"/>
        <end position="229"/>
    </location>
</feature>
<reference evidence="4" key="1">
    <citation type="submission" date="2020-09" db="EMBL/GenBank/DDBJ databases">
        <title>Secondary metabolite and genome analysis of marine Streptomyces chumphonensis KK1-2T.</title>
        <authorList>
            <person name="Phongsopitanun W."/>
            <person name="Kanchanasin P."/>
            <person name="Pittayakhajonwut P."/>
            <person name="Suwanborirux K."/>
            <person name="Tanasupawat S."/>
        </authorList>
    </citation>
    <scope>NUCLEOTIDE SEQUENCE</scope>
    <source>
        <strain evidence="4">KK1-2</strain>
    </source>
</reference>
<evidence type="ECO:0000259" key="3">
    <source>
        <dbReference type="Pfam" id="PF01648"/>
    </source>
</evidence>
<evidence type="ECO:0000256" key="1">
    <source>
        <dbReference type="ARBA" id="ARBA00022679"/>
    </source>
</evidence>
<name>A0A927F5G2_9ACTN</name>
<dbReference type="Gene3D" id="3.90.470.20">
    <property type="entry name" value="4'-phosphopantetheinyl transferase domain"/>
    <property type="match status" value="2"/>
</dbReference>
<feature type="domain" description="4'-phosphopantetheinyl transferase" evidence="3">
    <location>
        <begin position="88"/>
        <end position="159"/>
    </location>
</feature>
<dbReference type="GO" id="GO:0000287">
    <property type="term" value="F:magnesium ion binding"/>
    <property type="evidence" value="ECO:0007669"/>
    <property type="project" value="InterPro"/>
</dbReference>
<dbReference type="EMBL" id="JACXYU010000019">
    <property type="protein sequence ID" value="MBD3934717.1"/>
    <property type="molecule type" value="Genomic_DNA"/>
</dbReference>
<dbReference type="GO" id="GO:0008897">
    <property type="term" value="F:holo-[acyl-carrier-protein] synthase activity"/>
    <property type="evidence" value="ECO:0007669"/>
    <property type="project" value="InterPro"/>
</dbReference>
<evidence type="ECO:0000256" key="2">
    <source>
        <dbReference type="SAM" id="MobiDB-lite"/>
    </source>
</evidence>
<dbReference type="SUPFAM" id="SSF56214">
    <property type="entry name" value="4'-phosphopantetheinyl transferase"/>
    <property type="match status" value="1"/>
</dbReference>
<dbReference type="RefSeq" id="WP_191212016.1">
    <property type="nucleotide sequence ID" value="NZ_BAABKL010000004.1"/>
</dbReference>
<dbReference type="Pfam" id="PF01648">
    <property type="entry name" value="ACPS"/>
    <property type="match status" value="1"/>
</dbReference>
<evidence type="ECO:0000313" key="5">
    <source>
        <dbReference type="Proteomes" id="UP000632289"/>
    </source>
</evidence>
<feature type="compositionally biased region" description="Low complexity" evidence="2">
    <location>
        <begin position="186"/>
        <end position="196"/>
    </location>
</feature>
<gene>
    <name evidence="4" type="ORF">IF129_24540</name>
</gene>
<dbReference type="InterPro" id="IPR037143">
    <property type="entry name" value="4-PPantetheinyl_Trfase_dom_sf"/>
</dbReference>
<evidence type="ECO:0000313" key="4">
    <source>
        <dbReference type="EMBL" id="MBD3934717.1"/>
    </source>
</evidence>
<proteinExistence type="predicted"/>
<organism evidence="4 5">
    <name type="scientific">Streptomyces chumphonensis</name>
    <dbReference type="NCBI Taxonomy" id="1214925"/>
    <lineage>
        <taxon>Bacteria</taxon>
        <taxon>Bacillati</taxon>
        <taxon>Actinomycetota</taxon>
        <taxon>Actinomycetes</taxon>
        <taxon>Kitasatosporales</taxon>
        <taxon>Streptomycetaceae</taxon>
        <taxon>Streptomyces</taxon>
    </lineage>
</organism>
<keyword evidence="1 4" id="KW-0808">Transferase</keyword>
<keyword evidence="5" id="KW-1185">Reference proteome</keyword>
<dbReference type="Proteomes" id="UP000632289">
    <property type="component" value="Unassembled WGS sequence"/>
</dbReference>
<accession>A0A927F5G2</accession>
<protein>
    <submittedName>
        <fullName evidence="4">4'-phosphopantetheinyl transferase superfamily protein</fullName>
    </submittedName>
</protein>